<dbReference type="GO" id="GO:0003954">
    <property type="term" value="F:NADH dehydrogenase activity"/>
    <property type="evidence" value="ECO:0007669"/>
    <property type="project" value="TreeGrafter"/>
</dbReference>
<comment type="subcellular location">
    <subcellularLocation>
        <location evidence="1">Membrane</location>
        <topology evidence="1">Multi-pass membrane protein</topology>
    </subcellularLocation>
</comment>
<gene>
    <name evidence="6" type="ORF">METZ01_LOCUS8683</name>
</gene>
<organism evidence="6">
    <name type="scientific">marine metagenome</name>
    <dbReference type="NCBI Taxonomy" id="408172"/>
    <lineage>
        <taxon>unclassified sequences</taxon>
        <taxon>metagenomes</taxon>
        <taxon>ecological metagenomes</taxon>
    </lineage>
</organism>
<dbReference type="HAMAP" id="MF_01350">
    <property type="entry name" value="NDH1_NuoH"/>
    <property type="match status" value="1"/>
</dbReference>
<name>A0A381NNA4_9ZZZZ</name>
<dbReference type="InterPro" id="IPR018086">
    <property type="entry name" value="NADH_UbQ_OxRdtase_su1_CS"/>
</dbReference>
<dbReference type="PANTHER" id="PTHR11432">
    <property type="entry name" value="NADH DEHYDROGENASE SUBUNIT 1"/>
    <property type="match status" value="1"/>
</dbReference>
<dbReference type="NCBIfam" id="NF004741">
    <property type="entry name" value="PRK06076.1-2"/>
    <property type="match status" value="1"/>
</dbReference>
<evidence type="ECO:0000313" key="6">
    <source>
        <dbReference type="EMBL" id="SUZ55829.1"/>
    </source>
</evidence>
<evidence type="ECO:0000256" key="2">
    <source>
        <dbReference type="ARBA" id="ARBA00022692"/>
    </source>
</evidence>
<feature type="transmembrane region" description="Helical" evidence="5">
    <location>
        <begin position="95"/>
        <end position="119"/>
    </location>
</feature>
<accession>A0A381NNA4</accession>
<evidence type="ECO:0008006" key="7">
    <source>
        <dbReference type="Google" id="ProtNLM"/>
    </source>
</evidence>
<feature type="transmembrane region" description="Helical" evidence="5">
    <location>
        <begin position="322"/>
        <end position="344"/>
    </location>
</feature>
<feature type="transmembrane region" description="Helical" evidence="5">
    <location>
        <begin position="265"/>
        <end position="283"/>
    </location>
</feature>
<dbReference type="PROSITE" id="PS00668">
    <property type="entry name" value="COMPLEX1_ND1_2"/>
    <property type="match status" value="1"/>
</dbReference>
<keyword evidence="3 5" id="KW-1133">Transmembrane helix</keyword>
<evidence type="ECO:0000256" key="1">
    <source>
        <dbReference type="ARBA" id="ARBA00004141"/>
    </source>
</evidence>
<dbReference type="EMBL" id="UINC01000464">
    <property type="protein sequence ID" value="SUZ55829.1"/>
    <property type="molecule type" value="Genomic_DNA"/>
</dbReference>
<evidence type="ECO:0000256" key="3">
    <source>
        <dbReference type="ARBA" id="ARBA00022989"/>
    </source>
</evidence>
<feature type="transmembrane region" description="Helical" evidence="5">
    <location>
        <begin position="289"/>
        <end position="310"/>
    </location>
</feature>
<dbReference type="InterPro" id="IPR001694">
    <property type="entry name" value="NADH_UbQ_OxRdtase_su1/FPO"/>
</dbReference>
<dbReference type="AlphaFoldDB" id="A0A381NNA4"/>
<evidence type="ECO:0000256" key="5">
    <source>
        <dbReference type="SAM" id="Phobius"/>
    </source>
</evidence>
<feature type="transmembrane region" description="Helical" evidence="5">
    <location>
        <begin position="139"/>
        <end position="158"/>
    </location>
</feature>
<protein>
    <recommendedName>
        <fullName evidence="7">NADH:ubiquinone oxidoreductase subunit 1 (Chain H)</fullName>
    </recommendedName>
</protein>
<feature type="transmembrane region" description="Helical" evidence="5">
    <location>
        <begin position="209"/>
        <end position="228"/>
    </location>
</feature>
<proteinExistence type="inferred from homology"/>
<feature type="transmembrane region" description="Helical" evidence="5">
    <location>
        <begin position="23"/>
        <end position="49"/>
    </location>
</feature>
<dbReference type="GO" id="GO:0016020">
    <property type="term" value="C:membrane"/>
    <property type="evidence" value="ECO:0007669"/>
    <property type="project" value="UniProtKB-SubCell"/>
</dbReference>
<keyword evidence="4 5" id="KW-0472">Membrane</keyword>
<dbReference type="PANTHER" id="PTHR11432:SF3">
    <property type="entry name" value="NADH-UBIQUINONE OXIDOREDUCTASE CHAIN 1"/>
    <property type="match status" value="1"/>
</dbReference>
<evidence type="ECO:0000256" key="4">
    <source>
        <dbReference type="ARBA" id="ARBA00023136"/>
    </source>
</evidence>
<reference evidence="6" key="1">
    <citation type="submission" date="2018-05" db="EMBL/GenBank/DDBJ databases">
        <authorList>
            <person name="Lanie J.A."/>
            <person name="Ng W.-L."/>
            <person name="Kazmierczak K.M."/>
            <person name="Andrzejewski T.M."/>
            <person name="Davidsen T.M."/>
            <person name="Wayne K.J."/>
            <person name="Tettelin H."/>
            <person name="Glass J.I."/>
            <person name="Rusch D."/>
            <person name="Podicherti R."/>
            <person name="Tsui H.-C.T."/>
            <person name="Winkler M.E."/>
        </authorList>
    </citation>
    <scope>NUCLEOTIDE SEQUENCE</scope>
</reference>
<keyword evidence="2 5" id="KW-0812">Transmembrane</keyword>
<dbReference type="Pfam" id="PF00146">
    <property type="entry name" value="NADHdh"/>
    <property type="match status" value="1"/>
</dbReference>
<dbReference type="GO" id="GO:0009060">
    <property type="term" value="P:aerobic respiration"/>
    <property type="evidence" value="ECO:0007669"/>
    <property type="project" value="TreeGrafter"/>
</dbReference>
<feature type="transmembrane region" description="Helical" evidence="5">
    <location>
        <begin position="179"/>
        <end position="197"/>
    </location>
</feature>
<sequence length="347" mass="38306">MDWITEFLDELWDFIVQSLADNIPLIVGSVKAIVIAVAVMSVVPGLVWLERRLMGRFQVRLGPNRVGPFGFGQPMADTIKLLFKESIIQSSADKFLFHLAPAVVVFTAIVAFAVIPFGAPFEVFGQNIELWGANVNSGILFVFAISGMGIYGMVIAGLSSNNKYSLMGGLRSSAQMISYELTLGLSALSIIILTGSLNLVDMVVAQESVPFILIQPLAFLLFFIAGVAETNRAPFDLPEAEQELVAGFHTEYTGMKFAMFFMGEYINMVTMSALVTLLFLGGWNTYGIPVWPIVGFAVKVVFLLCVFIWLRSTFPRIRYDRLMTFGWKVLLPLCLLNLLITGTIKVL</sequence>